<reference evidence="3" key="1">
    <citation type="submission" date="2013-02" db="EMBL/GenBank/DDBJ databases">
        <authorList>
            <person name="Hughes D."/>
        </authorList>
    </citation>
    <scope>NUCLEOTIDE SEQUENCE</scope>
    <source>
        <strain>Durham</strain>
        <strain evidence="3">NC isolate 2 -- Noor lab</strain>
    </source>
</reference>
<accession>T1H2B9</accession>
<sequence length="123" mass="13539">MSLSYKKCYFHQPGTAPLIYRNIGQQLDLSAKEFSNVEAVVACSEGKRLTYTELNAQVSKLGAGFLKLGLKPGDALGIWAPNYLHWYISMLAAARIGLVTVGINPNFQASELKYALNKVKCKI</sequence>
<dbReference type="SUPFAM" id="SSF56801">
    <property type="entry name" value="Acetyl-CoA synthetase-like"/>
    <property type="match status" value="1"/>
</dbReference>
<protein>
    <recommendedName>
        <fullName evidence="1">AMP-dependent synthetase/ligase domain-containing protein</fullName>
    </recommendedName>
</protein>
<dbReference type="EnsemblMetazoa" id="MESCA010359-RA">
    <property type="protein sequence ID" value="MESCA010359-PA"/>
    <property type="gene ID" value="MESCA010359"/>
</dbReference>
<evidence type="ECO:0000313" key="3">
    <source>
        <dbReference type="Proteomes" id="UP000015102"/>
    </source>
</evidence>
<dbReference type="PANTHER" id="PTHR43767">
    <property type="entry name" value="LONG-CHAIN-FATTY-ACID--COA LIGASE"/>
    <property type="match status" value="1"/>
</dbReference>
<evidence type="ECO:0000313" key="2">
    <source>
        <dbReference type="EnsemblMetazoa" id="MESCA010359-PA"/>
    </source>
</evidence>
<proteinExistence type="predicted"/>
<dbReference type="PANTHER" id="PTHR43767:SF1">
    <property type="entry name" value="NONRIBOSOMAL PEPTIDE SYNTHASE PES1 (EUROFUNG)-RELATED"/>
    <property type="match status" value="1"/>
</dbReference>
<keyword evidence="3" id="KW-1185">Reference proteome</keyword>
<dbReference type="OMA" id="HERRQSY"/>
<dbReference type="AlphaFoldDB" id="T1H2B9"/>
<dbReference type="InterPro" id="IPR050237">
    <property type="entry name" value="ATP-dep_AMP-bd_enzyme"/>
</dbReference>
<dbReference type="InterPro" id="IPR000873">
    <property type="entry name" value="AMP-dep_synth/lig_dom"/>
</dbReference>
<dbReference type="Pfam" id="PF00501">
    <property type="entry name" value="AMP-binding"/>
    <property type="match status" value="1"/>
</dbReference>
<dbReference type="EMBL" id="CAQQ02169836">
    <property type="status" value="NOT_ANNOTATED_CDS"/>
    <property type="molecule type" value="Genomic_DNA"/>
</dbReference>
<dbReference type="EMBL" id="CAQQ02169837">
    <property type="status" value="NOT_ANNOTATED_CDS"/>
    <property type="molecule type" value="Genomic_DNA"/>
</dbReference>
<feature type="domain" description="AMP-dependent synthetase/ligase" evidence="1">
    <location>
        <begin position="30"/>
        <end position="122"/>
    </location>
</feature>
<dbReference type="Proteomes" id="UP000015102">
    <property type="component" value="Unassembled WGS sequence"/>
</dbReference>
<dbReference type="STRING" id="36166.T1H2B9"/>
<organism evidence="2 3">
    <name type="scientific">Megaselia scalaris</name>
    <name type="common">Humpbacked fly</name>
    <name type="synonym">Phora scalaris</name>
    <dbReference type="NCBI Taxonomy" id="36166"/>
    <lineage>
        <taxon>Eukaryota</taxon>
        <taxon>Metazoa</taxon>
        <taxon>Ecdysozoa</taxon>
        <taxon>Arthropoda</taxon>
        <taxon>Hexapoda</taxon>
        <taxon>Insecta</taxon>
        <taxon>Pterygota</taxon>
        <taxon>Neoptera</taxon>
        <taxon>Endopterygota</taxon>
        <taxon>Diptera</taxon>
        <taxon>Brachycera</taxon>
        <taxon>Muscomorpha</taxon>
        <taxon>Platypezoidea</taxon>
        <taxon>Phoridae</taxon>
        <taxon>Megaseliini</taxon>
        <taxon>Megaselia</taxon>
    </lineage>
</organism>
<dbReference type="HOGENOM" id="CLU_104868_1_0_1"/>
<evidence type="ECO:0000259" key="1">
    <source>
        <dbReference type="Pfam" id="PF00501"/>
    </source>
</evidence>
<dbReference type="Gene3D" id="3.40.50.980">
    <property type="match status" value="1"/>
</dbReference>
<reference evidence="2" key="2">
    <citation type="submission" date="2015-06" db="UniProtKB">
        <authorList>
            <consortium name="EnsemblMetazoa"/>
        </authorList>
    </citation>
    <scope>IDENTIFICATION</scope>
</reference>
<name>T1H2B9_MEGSC</name>